<keyword evidence="6" id="KW-0547">Nucleotide-binding</keyword>
<dbReference type="GO" id="GO:0005524">
    <property type="term" value="F:ATP binding"/>
    <property type="evidence" value="ECO:0007669"/>
    <property type="project" value="UniProtKB-KW"/>
</dbReference>
<dbReference type="OrthoDB" id="39350at2"/>
<dbReference type="Pfam" id="PF00005">
    <property type="entry name" value="ABC_tran"/>
    <property type="match status" value="2"/>
</dbReference>
<keyword evidence="10" id="KW-1185">Reference proteome</keyword>
<protein>
    <submittedName>
        <fullName evidence="9">Sugar ABC transporter ATP-binding protein</fullName>
    </submittedName>
</protein>
<dbReference type="InterPro" id="IPR027417">
    <property type="entry name" value="P-loop_NTPase"/>
</dbReference>
<comment type="caution">
    <text evidence="9">The sequence shown here is derived from an EMBL/GenBank/DDBJ whole genome shotgun (WGS) entry which is preliminary data.</text>
</comment>
<name>A0A494Y0B4_9BURK</name>
<evidence type="ECO:0000256" key="5">
    <source>
        <dbReference type="ARBA" id="ARBA00022737"/>
    </source>
</evidence>
<dbReference type="EMBL" id="RBZU01000006">
    <property type="protein sequence ID" value="RKP53801.1"/>
    <property type="molecule type" value="Genomic_DNA"/>
</dbReference>
<evidence type="ECO:0000259" key="8">
    <source>
        <dbReference type="PROSITE" id="PS50893"/>
    </source>
</evidence>
<evidence type="ECO:0000256" key="1">
    <source>
        <dbReference type="ARBA" id="ARBA00022448"/>
    </source>
</evidence>
<evidence type="ECO:0000256" key="6">
    <source>
        <dbReference type="ARBA" id="ARBA00022741"/>
    </source>
</evidence>
<dbReference type="InterPro" id="IPR003593">
    <property type="entry name" value="AAA+_ATPase"/>
</dbReference>
<dbReference type="InterPro" id="IPR017871">
    <property type="entry name" value="ABC_transporter-like_CS"/>
</dbReference>
<dbReference type="InterPro" id="IPR003439">
    <property type="entry name" value="ABC_transporter-like_ATP-bd"/>
</dbReference>
<dbReference type="CDD" id="cd03215">
    <property type="entry name" value="ABC_Carb_Monos_II"/>
    <property type="match status" value="1"/>
</dbReference>
<proteinExistence type="predicted"/>
<accession>A0A494Y0B4</accession>
<dbReference type="Proteomes" id="UP000270342">
    <property type="component" value="Unassembled WGS sequence"/>
</dbReference>
<dbReference type="GO" id="GO:0016887">
    <property type="term" value="F:ATP hydrolysis activity"/>
    <property type="evidence" value="ECO:0007669"/>
    <property type="project" value="InterPro"/>
</dbReference>
<evidence type="ECO:0000313" key="10">
    <source>
        <dbReference type="Proteomes" id="UP000270342"/>
    </source>
</evidence>
<evidence type="ECO:0000256" key="2">
    <source>
        <dbReference type="ARBA" id="ARBA00022475"/>
    </source>
</evidence>
<dbReference type="SUPFAM" id="SSF52540">
    <property type="entry name" value="P-loop containing nucleoside triphosphate hydrolases"/>
    <property type="match status" value="2"/>
</dbReference>
<feature type="domain" description="ABC transporter" evidence="8">
    <location>
        <begin position="8"/>
        <end position="501"/>
    </location>
</feature>
<keyword evidence="3" id="KW-0472">Membrane</keyword>
<evidence type="ECO:0000313" key="9">
    <source>
        <dbReference type="EMBL" id="RKP53801.1"/>
    </source>
</evidence>
<reference evidence="9 10" key="1">
    <citation type="submission" date="2018-10" db="EMBL/GenBank/DDBJ databases">
        <title>Robbsia sp. DHC34, isolated from soil.</title>
        <authorList>
            <person name="Gao Z.-H."/>
            <person name="Qiu L.-H."/>
        </authorList>
    </citation>
    <scope>NUCLEOTIDE SEQUENCE [LARGE SCALE GENOMIC DNA]</scope>
    <source>
        <strain evidence="9 10">DHC34</strain>
    </source>
</reference>
<evidence type="ECO:0000256" key="3">
    <source>
        <dbReference type="ARBA" id="ARBA00022519"/>
    </source>
</evidence>
<keyword evidence="3" id="KW-0997">Cell inner membrane</keyword>
<dbReference type="PROSITE" id="PS00211">
    <property type="entry name" value="ABC_TRANSPORTER_1"/>
    <property type="match status" value="1"/>
</dbReference>
<dbReference type="AlphaFoldDB" id="A0A494Y0B4"/>
<sequence length="507" mass="54953">MNHINDRYRARDIRVAFAGVPVLQGVNFDVVPGKIHGLFGHNGAGKSTLLKILAGVNPQDSGELLLGDAHVSLSSPRDALKKGIACVYQELRLIPAMTVWQNLFLGRELRKRGRLDAAGMKAHTRAVLDDYKLTIDPLSLVKDLSHPDKQMLEVVANLDRKARFLFLDEPTTALEGAQAEALLNAVRKIARERHIGVVLVSHKLDEVLGVCDEATVMCGGKVIYHADRDIRKQDIIDAIVGDAGASIDTAERAVARQPDRVSAPFLDVKGLATDRLRAVSLEAWPGEIVGIYGLAGAGRTRFCRTLYGLEKIVGGRVRLAGKDYAATTPAQAIREGVGYLTEERKKDGIVPLMSSLTNATLPILRRFRKHALVDHKEATLSARAILDEMNTRGDLRGPIKSLSGGNQQKVLLARVIGQDAQLVLLDEPTKGVDIGAKADIYAIIRRMAAEGRCVLVISSEEEELLEIADRVLVFHQGICDGTAVGTSELTVAGLRKAAWSGHAAAMQ</sequence>
<gene>
    <name evidence="9" type="ORF">D7S86_15770</name>
</gene>
<keyword evidence="2" id="KW-1003">Cell membrane</keyword>
<dbReference type="Gene3D" id="3.40.50.300">
    <property type="entry name" value="P-loop containing nucleotide triphosphate hydrolases"/>
    <property type="match status" value="2"/>
</dbReference>
<dbReference type="CDD" id="cd03216">
    <property type="entry name" value="ABC_Carb_Monos_I"/>
    <property type="match status" value="1"/>
</dbReference>
<keyword evidence="4" id="KW-0762">Sugar transport</keyword>
<dbReference type="PANTHER" id="PTHR43790:SF9">
    <property type="entry name" value="GALACTOFURANOSE TRANSPORTER ATP-BINDING PROTEIN YTFR"/>
    <property type="match status" value="1"/>
</dbReference>
<keyword evidence="7 9" id="KW-0067">ATP-binding</keyword>
<organism evidence="9 10">
    <name type="scientific">Pararobbsia silviterrae</name>
    <dbReference type="NCBI Taxonomy" id="1792498"/>
    <lineage>
        <taxon>Bacteria</taxon>
        <taxon>Pseudomonadati</taxon>
        <taxon>Pseudomonadota</taxon>
        <taxon>Betaproteobacteria</taxon>
        <taxon>Burkholderiales</taxon>
        <taxon>Burkholderiaceae</taxon>
        <taxon>Pararobbsia</taxon>
    </lineage>
</organism>
<dbReference type="PANTHER" id="PTHR43790">
    <property type="entry name" value="CARBOHYDRATE TRANSPORT ATP-BINDING PROTEIN MG119-RELATED"/>
    <property type="match status" value="1"/>
</dbReference>
<dbReference type="SMART" id="SM00382">
    <property type="entry name" value="AAA"/>
    <property type="match status" value="2"/>
</dbReference>
<keyword evidence="5" id="KW-0677">Repeat</keyword>
<dbReference type="RefSeq" id="WP_121087875.1">
    <property type="nucleotide sequence ID" value="NZ_RBZU01000006.1"/>
</dbReference>
<keyword evidence="1" id="KW-0813">Transport</keyword>
<dbReference type="InterPro" id="IPR050107">
    <property type="entry name" value="ABC_carbohydrate_import_ATPase"/>
</dbReference>
<evidence type="ECO:0000256" key="4">
    <source>
        <dbReference type="ARBA" id="ARBA00022597"/>
    </source>
</evidence>
<dbReference type="PROSITE" id="PS50893">
    <property type="entry name" value="ABC_TRANSPORTER_2"/>
    <property type="match status" value="1"/>
</dbReference>
<evidence type="ECO:0000256" key="7">
    <source>
        <dbReference type="ARBA" id="ARBA00022840"/>
    </source>
</evidence>